<protein>
    <recommendedName>
        <fullName evidence="5">Kazal-like domain-containing protein</fullName>
    </recommendedName>
</protein>
<dbReference type="EMBL" id="KZ149914">
    <property type="protein sequence ID" value="PZC78010.1"/>
    <property type="molecule type" value="Genomic_DNA"/>
</dbReference>
<name>A0A2W1BYV6_HELAM</name>
<evidence type="ECO:0000313" key="3">
    <source>
        <dbReference type="EMBL" id="PZC78010.1"/>
    </source>
</evidence>
<feature type="compositionally biased region" description="Polar residues" evidence="1">
    <location>
        <begin position="169"/>
        <end position="192"/>
    </location>
</feature>
<feature type="region of interest" description="Disordered" evidence="1">
    <location>
        <begin position="144"/>
        <end position="224"/>
    </location>
</feature>
<keyword evidence="2" id="KW-0732">Signal</keyword>
<feature type="signal peptide" evidence="2">
    <location>
        <begin position="1"/>
        <end position="19"/>
    </location>
</feature>
<dbReference type="AlphaFoldDB" id="A0A2W1BYV6"/>
<proteinExistence type="predicted"/>
<dbReference type="OrthoDB" id="7483885at2759"/>
<accession>A0A2W1BYV6</accession>
<gene>
    <name evidence="3" type="primary">HaOG202682</name>
    <name evidence="3" type="ORF">B5X24_HaOG202682</name>
</gene>
<feature type="compositionally biased region" description="Low complexity" evidence="1">
    <location>
        <begin position="149"/>
        <end position="168"/>
    </location>
</feature>
<dbReference type="Proteomes" id="UP000249218">
    <property type="component" value="Unassembled WGS sequence"/>
</dbReference>
<feature type="chain" id="PRO_5015892635" description="Kazal-like domain-containing protein" evidence="2">
    <location>
        <begin position="20"/>
        <end position="297"/>
    </location>
</feature>
<organism evidence="3 4">
    <name type="scientific">Helicoverpa armigera</name>
    <name type="common">Cotton bollworm</name>
    <name type="synonym">Heliothis armigera</name>
    <dbReference type="NCBI Taxonomy" id="29058"/>
    <lineage>
        <taxon>Eukaryota</taxon>
        <taxon>Metazoa</taxon>
        <taxon>Ecdysozoa</taxon>
        <taxon>Arthropoda</taxon>
        <taxon>Hexapoda</taxon>
        <taxon>Insecta</taxon>
        <taxon>Pterygota</taxon>
        <taxon>Neoptera</taxon>
        <taxon>Endopterygota</taxon>
        <taxon>Lepidoptera</taxon>
        <taxon>Glossata</taxon>
        <taxon>Ditrysia</taxon>
        <taxon>Noctuoidea</taxon>
        <taxon>Noctuidae</taxon>
        <taxon>Heliothinae</taxon>
        <taxon>Helicoverpa</taxon>
    </lineage>
</organism>
<feature type="compositionally biased region" description="Basic and acidic residues" evidence="1">
    <location>
        <begin position="197"/>
        <end position="206"/>
    </location>
</feature>
<keyword evidence="4" id="KW-1185">Reference proteome</keyword>
<evidence type="ECO:0000256" key="1">
    <source>
        <dbReference type="SAM" id="MobiDB-lite"/>
    </source>
</evidence>
<evidence type="ECO:0000313" key="4">
    <source>
        <dbReference type="Proteomes" id="UP000249218"/>
    </source>
</evidence>
<evidence type="ECO:0008006" key="5">
    <source>
        <dbReference type="Google" id="ProtNLM"/>
    </source>
</evidence>
<feature type="compositionally biased region" description="Low complexity" evidence="1">
    <location>
        <begin position="207"/>
        <end position="221"/>
    </location>
</feature>
<evidence type="ECO:0000256" key="2">
    <source>
        <dbReference type="SAM" id="SignalP"/>
    </source>
</evidence>
<reference evidence="3 4" key="1">
    <citation type="journal article" date="2017" name="BMC Biol.">
        <title>Genomic innovations, transcriptional plasticity and gene loss underlying the evolution and divergence of two highly polyphagous and invasive Helicoverpa pest species.</title>
        <authorList>
            <person name="Pearce S.L."/>
            <person name="Clarke D.F."/>
            <person name="East P.D."/>
            <person name="Elfekih S."/>
            <person name="Gordon K.H."/>
            <person name="Jermiin L.S."/>
            <person name="McGaughran A."/>
            <person name="Oakeshott J.G."/>
            <person name="Papanikolaou A."/>
            <person name="Perera O.P."/>
            <person name="Rane R.V."/>
            <person name="Richards S."/>
            <person name="Tay W.T."/>
            <person name="Walsh T.K."/>
            <person name="Anderson A."/>
            <person name="Anderson C.J."/>
            <person name="Asgari S."/>
            <person name="Board P.G."/>
            <person name="Bretschneider A."/>
            <person name="Campbell P.M."/>
            <person name="Chertemps T."/>
            <person name="Christeller J.T."/>
            <person name="Coppin C.W."/>
            <person name="Downes S.J."/>
            <person name="Duan G."/>
            <person name="Farnsworth C.A."/>
            <person name="Good R.T."/>
            <person name="Han L.B."/>
            <person name="Han Y.C."/>
            <person name="Hatje K."/>
            <person name="Horne I."/>
            <person name="Huang Y.P."/>
            <person name="Hughes D.S."/>
            <person name="Jacquin-Joly E."/>
            <person name="James W."/>
            <person name="Jhangiani S."/>
            <person name="Kollmar M."/>
            <person name="Kuwar S.S."/>
            <person name="Li S."/>
            <person name="Liu N.Y."/>
            <person name="Maibeche M.T."/>
            <person name="Miller J.R."/>
            <person name="Montagne N."/>
            <person name="Perry T."/>
            <person name="Qu J."/>
            <person name="Song S.V."/>
            <person name="Sutton G.G."/>
            <person name="Vogel H."/>
            <person name="Walenz B.P."/>
            <person name="Xu W."/>
            <person name="Zhang H.J."/>
            <person name="Zou Z."/>
            <person name="Batterham P."/>
            <person name="Edwards O.R."/>
            <person name="Feyereisen R."/>
            <person name="Gibbs R.A."/>
            <person name="Heckel D.G."/>
            <person name="McGrath A."/>
            <person name="Robin C."/>
            <person name="Scherer S.E."/>
            <person name="Worley K.C."/>
            <person name="Wu Y.D."/>
        </authorList>
    </citation>
    <scope>NUCLEOTIDE SEQUENCE [LARGE SCALE GENOMIC DNA]</scope>
    <source>
        <strain evidence="3">Harm_GR_Male_#8</strain>
        <tissue evidence="3">Whole organism</tissue>
    </source>
</reference>
<sequence>MLFEILVALACILISPVVQHYIGNLDDCTLSKTCNHTFVSLCGHNDADKTYRMFLDKCDMNEYNCMNNKSYVEAATDLCDKKCTHNDSAYESTIATSPMTPTTEATTVVSTIIIINEINYEYLTINKTNTSIFLDQSEIETQKLEHTETSTAESVTTIESTTTVKPVTSTDPVTTAEPSTTVEPATNATPSLNNNNDTKDNEKTIPEETTQPTTATTNSTEKLNTTCKPKQCDIPTTWETTAVGETRDFVQILKERYGDRLKVLRHTRHYPKSTNYVRRSMFFRGRHVENSLENFPM</sequence>